<evidence type="ECO:0000256" key="4">
    <source>
        <dbReference type="ARBA" id="ARBA00022833"/>
    </source>
</evidence>
<dbReference type="GO" id="GO:0046872">
    <property type="term" value="F:metal ion binding"/>
    <property type="evidence" value="ECO:0007669"/>
    <property type="project" value="InterPro"/>
</dbReference>
<evidence type="ECO:0000256" key="1">
    <source>
        <dbReference type="ARBA" id="ARBA00007261"/>
    </source>
</evidence>
<keyword evidence="5" id="KW-0482">Metalloprotease</keyword>
<evidence type="ECO:0000313" key="10">
    <source>
        <dbReference type="Proteomes" id="UP000195386"/>
    </source>
</evidence>
<dbReference type="Proteomes" id="UP000284366">
    <property type="component" value="Unassembled WGS sequence"/>
</dbReference>
<name>A0A1Y3YU15_9BACE</name>
<keyword evidence="3" id="KW-0378">Hydrolase</keyword>
<dbReference type="GO" id="GO:0006508">
    <property type="term" value="P:proteolysis"/>
    <property type="evidence" value="ECO:0007669"/>
    <property type="project" value="UniProtKB-KW"/>
</dbReference>
<comment type="similarity">
    <text evidence="1">Belongs to the peptidase M16 family.</text>
</comment>
<dbReference type="PANTHER" id="PTHR43690:SF17">
    <property type="entry name" value="PROTEIN YHJJ"/>
    <property type="match status" value="1"/>
</dbReference>
<evidence type="ECO:0000256" key="5">
    <source>
        <dbReference type="ARBA" id="ARBA00023049"/>
    </source>
</evidence>
<dbReference type="GO" id="GO:0008237">
    <property type="term" value="F:metallopeptidase activity"/>
    <property type="evidence" value="ECO:0007669"/>
    <property type="project" value="UniProtKB-KW"/>
</dbReference>
<proteinExistence type="inferred from homology"/>
<protein>
    <submittedName>
        <fullName evidence="9">Insulinase family protein</fullName>
    </submittedName>
    <submittedName>
        <fullName evidence="8">Peptidase M16</fullName>
    </submittedName>
</protein>
<gene>
    <name evidence="8" type="ORF">B5F97_13995</name>
    <name evidence="9" type="ORF">DWW09_10605</name>
</gene>
<reference evidence="9 11" key="3">
    <citation type="submission" date="2018-08" db="EMBL/GenBank/DDBJ databases">
        <title>A genome reference for cultivated species of the human gut microbiota.</title>
        <authorList>
            <person name="Zou Y."/>
            <person name="Xue W."/>
            <person name="Luo G."/>
        </authorList>
    </citation>
    <scope>NUCLEOTIDE SEQUENCE [LARGE SCALE GENOMIC DNA]</scope>
    <source>
        <strain evidence="9 11">AF14-27</strain>
    </source>
</reference>
<dbReference type="AlphaFoldDB" id="A0A1Y3YU15"/>
<dbReference type="EMBL" id="QRZG01000016">
    <property type="protein sequence ID" value="RGV53303.1"/>
    <property type="molecule type" value="Genomic_DNA"/>
</dbReference>
<evidence type="ECO:0000259" key="7">
    <source>
        <dbReference type="Pfam" id="PF05193"/>
    </source>
</evidence>
<reference evidence="10" key="1">
    <citation type="submission" date="2017-04" db="EMBL/GenBank/DDBJ databases">
        <title>Function of individual gut microbiota members based on whole genome sequencing of pure cultures obtained from chicken caecum.</title>
        <authorList>
            <person name="Medvecky M."/>
            <person name="Cejkova D."/>
            <person name="Polansky O."/>
            <person name="Karasova D."/>
            <person name="Kubasova T."/>
            <person name="Cizek A."/>
            <person name="Rychlik I."/>
        </authorList>
    </citation>
    <scope>NUCLEOTIDE SEQUENCE [LARGE SCALE GENOMIC DNA]</scope>
    <source>
        <strain evidence="10">An43</strain>
    </source>
</reference>
<evidence type="ECO:0000313" key="8">
    <source>
        <dbReference type="EMBL" id="OUO00009.1"/>
    </source>
</evidence>
<comment type="caution">
    <text evidence="8">The sequence shown here is derived from an EMBL/GenBank/DDBJ whole genome shotgun (WGS) entry which is preliminary data.</text>
</comment>
<sequence length="413" mass="47468">MKINKHCFPNGLRLVHYEDTSTQMVALNIVYDVGARDEHPEHTGFAHLFEHLMFGGSVHIPDYDTPLQLAGGENNAWTNNDITNYYLTVPKPNVETAFWLESDRMLELAFSEQSLEVQRGVVMEEFKQRCLNQPYGDVGHLFRPLAFRVHPYRWPTIGKELSHIEQATLDEVKSFFYRFYAPNNAVLAVTGNISWDETVRLTEKWFAPIPRRDVPARQLPQEPEQTRERRLTVERNVPLDALFMGYHMCSRESADYYAFDILSDILSNGRSSRLNRRLVQEQNLFSGIDAYISGTRDAGLLQISGKPAAGVSLEQAEAAVRKELEELRQSPAGEQELEKVKNKFESTQIFGNINYLNVATNLAWFELTGKAEDIDLEVERYRSVTTEQLHTVAQHTFCENNTVVLYYKSDKQH</sequence>
<dbReference type="InterPro" id="IPR050626">
    <property type="entry name" value="Peptidase_M16"/>
</dbReference>
<evidence type="ECO:0000256" key="3">
    <source>
        <dbReference type="ARBA" id="ARBA00022801"/>
    </source>
</evidence>
<dbReference type="InterPro" id="IPR007863">
    <property type="entry name" value="Peptidase_M16_C"/>
</dbReference>
<evidence type="ECO:0000259" key="6">
    <source>
        <dbReference type="Pfam" id="PF00675"/>
    </source>
</evidence>
<dbReference type="InterPro" id="IPR011249">
    <property type="entry name" value="Metalloenz_LuxS/M16"/>
</dbReference>
<feature type="domain" description="Peptidase M16 C-terminal" evidence="7">
    <location>
        <begin position="167"/>
        <end position="343"/>
    </location>
</feature>
<dbReference type="InterPro" id="IPR011765">
    <property type="entry name" value="Pept_M16_N"/>
</dbReference>
<organism evidence="8 10">
    <name type="scientific">Bacteroides clarus</name>
    <dbReference type="NCBI Taxonomy" id="626929"/>
    <lineage>
        <taxon>Bacteria</taxon>
        <taxon>Pseudomonadati</taxon>
        <taxon>Bacteroidota</taxon>
        <taxon>Bacteroidia</taxon>
        <taxon>Bacteroidales</taxon>
        <taxon>Bacteroidaceae</taxon>
        <taxon>Bacteroides</taxon>
    </lineage>
</organism>
<dbReference type="Pfam" id="PF05193">
    <property type="entry name" value="Peptidase_M16_C"/>
    <property type="match status" value="1"/>
</dbReference>
<dbReference type="Pfam" id="PF00675">
    <property type="entry name" value="Peptidase_M16"/>
    <property type="match status" value="1"/>
</dbReference>
<reference evidence="8" key="2">
    <citation type="journal article" date="2018" name="BMC Genomics">
        <title>Whole genome sequencing and function prediction of 133 gut anaerobes isolated from chicken caecum in pure cultures.</title>
        <authorList>
            <person name="Medvecky M."/>
            <person name="Cejkova D."/>
            <person name="Polansky O."/>
            <person name="Karasova D."/>
            <person name="Kubasova T."/>
            <person name="Cizek A."/>
            <person name="Rychlik I."/>
        </authorList>
    </citation>
    <scope>NUCLEOTIDE SEQUENCE</scope>
    <source>
        <strain evidence="8">An43</strain>
    </source>
</reference>
<dbReference type="RefSeq" id="WP_022219447.1">
    <property type="nucleotide sequence ID" value="NZ_CAMMFP010000007.1"/>
</dbReference>
<accession>A0A1Y3YU15</accession>
<evidence type="ECO:0000313" key="9">
    <source>
        <dbReference type="EMBL" id="RGV53303.1"/>
    </source>
</evidence>
<keyword evidence="4" id="KW-0862">Zinc</keyword>
<keyword evidence="2" id="KW-0645">Protease</keyword>
<evidence type="ECO:0000256" key="2">
    <source>
        <dbReference type="ARBA" id="ARBA00022670"/>
    </source>
</evidence>
<feature type="domain" description="Peptidase M16 N-terminal" evidence="6">
    <location>
        <begin position="17"/>
        <end position="127"/>
    </location>
</feature>
<evidence type="ECO:0000313" key="11">
    <source>
        <dbReference type="Proteomes" id="UP000284366"/>
    </source>
</evidence>
<dbReference type="Proteomes" id="UP000195386">
    <property type="component" value="Unassembled WGS sequence"/>
</dbReference>
<dbReference type="EMBL" id="NFII01000015">
    <property type="protein sequence ID" value="OUO00009.1"/>
    <property type="molecule type" value="Genomic_DNA"/>
</dbReference>
<dbReference type="SUPFAM" id="SSF63411">
    <property type="entry name" value="LuxS/MPP-like metallohydrolase"/>
    <property type="match status" value="2"/>
</dbReference>
<dbReference type="PANTHER" id="PTHR43690">
    <property type="entry name" value="NARDILYSIN"/>
    <property type="match status" value="1"/>
</dbReference>
<dbReference type="Gene3D" id="3.30.830.10">
    <property type="entry name" value="Metalloenzyme, LuxS/M16 peptidase-like"/>
    <property type="match status" value="2"/>
</dbReference>